<keyword evidence="2" id="KW-1185">Reference proteome</keyword>
<proteinExistence type="predicted"/>
<organism evidence="1 2">
    <name type="scientific">Leptospira alexanderi serovar Manhao 3 str. L 60</name>
    <dbReference type="NCBI Taxonomy" id="1049759"/>
    <lineage>
        <taxon>Bacteria</taxon>
        <taxon>Pseudomonadati</taxon>
        <taxon>Spirochaetota</taxon>
        <taxon>Spirochaetia</taxon>
        <taxon>Leptospirales</taxon>
        <taxon>Leptospiraceae</taxon>
        <taxon>Leptospira</taxon>
    </lineage>
</organism>
<name>V6ID58_9LEPT</name>
<protein>
    <submittedName>
        <fullName evidence="1">Uncharacterized protein</fullName>
    </submittedName>
</protein>
<dbReference type="AlphaFoldDB" id="V6ID58"/>
<sequence length="54" mass="6185">MRRALSNQDRNFSLDFGTNTKFITKELDDSHQFSKGCQCKPGYDLELSNTIKAN</sequence>
<comment type="caution">
    <text evidence="1">The sequence shown here is derived from an EMBL/GenBank/DDBJ whole genome shotgun (WGS) entry which is preliminary data.</text>
</comment>
<accession>V6ID58</accession>
<dbReference type="Proteomes" id="UP000018747">
    <property type="component" value="Unassembled WGS sequence"/>
</dbReference>
<dbReference type="EMBL" id="AHMT02000036">
    <property type="protein sequence ID" value="EQA62198.1"/>
    <property type="molecule type" value="Genomic_DNA"/>
</dbReference>
<gene>
    <name evidence="1" type="ORF">LEP1GSC062_0035</name>
</gene>
<reference evidence="1" key="1">
    <citation type="submission" date="2013-05" db="EMBL/GenBank/DDBJ databases">
        <authorList>
            <person name="Harkins D.M."/>
            <person name="Durkin A.S."/>
            <person name="Brinkac L.M."/>
            <person name="Haft D.H."/>
            <person name="Selengut J.D."/>
            <person name="Sanka R."/>
            <person name="DePew J."/>
            <person name="Purushe J."/>
            <person name="Hartskeerl R.A."/>
            <person name="Ahmed A."/>
            <person name="van der Linden H."/>
            <person name="Goris M.G.A."/>
            <person name="Vinetz J.M."/>
            <person name="Sutton G.G."/>
            <person name="Nierman W.C."/>
            <person name="Fouts D.E."/>
        </authorList>
    </citation>
    <scope>NUCLEOTIDE SEQUENCE [LARGE SCALE GENOMIC DNA]</scope>
    <source>
        <strain evidence="1">L 60</strain>
    </source>
</reference>
<evidence type="ECO:0000313" key="2">
    <source>
        <dbReference type="Proteomes" id="UP000018747"/>
    </source>
</evidence>
<evidence type="ECO:0000313" key="1">
    <source>
        <dbReference type="EMBL" id="EQA62198.1"/>
    </source>
</evidence>